<dbReference type="STRING" id="391626.OAN307_c17070"/>
<dbReference type="Proteomes" id="UP000005307">
    <property type="component" value="Chromosome"/>
</dbReference>
<name>M9R408_9RHOB</name>
<keyword evidence="2" id="KW-1185">Reference proteome</keyword>
<dbReference type="AlphaFoldDB" id="M9R408"/>
<sequence>MWTAIAALTGLLAIVHRKRMIRAFDGAIVATTQAVLIGLCFATIPDPPPELATGLLTMAL</sequence>
<dbReference type="KEGG" id="oat:OAN307_c17070"/>
<dbReference type="HOGENOM" id="CLU_2937057_0_0_5"/>
<gene>
    <name evidence="1" type="ORF">OAN307_c17070</name>
</gene>
<dbReference type="EMBL" id="CP003740">
    <property type="protein sequence ID" value="AGI67374.1"/>
    <property type="molecule type" value="Genomic_DNA"/>
</dbReference>
<protein>
    <submittedName>
        <fullName evidence="1">Uncharacterized protein</fullName>
    </submittedName>
</protein>
<reference evidence="1 2" key="1">
    <citation type="journal article" date="2013" name="PLoS ONE">
        <title>Poles Apart: Arctic and Antarctic Octadecabacter strains Share High Genome Plasticity and a New Type of Xanthorhodopsin.</title>
        <authorList>
            <person name="Vollmers J."/>
            <person name="Voget S."/>
            <person name="Dietrich S."/>
            <person name="Gollnow K."/>
            <person name="Smits M."/>
            <person name="Meyer K."/>
            <person name="Brinkhoff T."/>
            <person name="Simon M."/>
            <person name="Daniel R."/>
        </authorList>
    </citation>
    <scope>NUCLEOTIDE SEQUENCE [LARGE SCALE GENOMIC DNA]</scope>
    <source>
        <strain evidence="1 2">307</strain>
    </source>
</reference>
<organism evidence="1 2">
    <name type="scientific">Octadecabacter antarcticus 307</name>
    <dbReference type="NCBI Taxonomy" id="391626"/>
    <lineage>
        <taxon>Bacteria</taxon>
        <taxon>Pseudomonadati</taxon>
        <taxon>Pseudomonadota</taxon>
        <taxon>Alphaproteobacteria</taxon>
        <taxon>Rhodobacterales</taxon>
        <taxon>Roseobacteraceae</taxon>
        <taxon>Octadecabacter</taxon>
    </lineage>
</organism>
<accession>M9R408</accession>
<evidence type="ECO:0000313" key="1">
    <source>
        <dbReference type="EMBL" id="AGI67374.1"/>
    </source>
</evidence>
<evidence type="ECO:0000313" key="2">
    <source>
        <dbReference type="Proteomes" id="UP000005307"/>
    </source>
</evidence>
<proteinExistence type="predicted"/>